<feature type="transmembrane region" description="Helical" evidence="14">
    <location>
        <begin position="685"/>
        <end position="704"/>
    </location>
</feature>
<feature type="region of interest" description="Disordered" evidence="13">
    <location>
        <begin position="931"/>
        <end position="951"/>
    </location>
</feature>
<feature type="transmembrane region" description="Helical" evidence="14">
    <location>
        <begin position="418"/>
        <end position="438"/>
    </location>
</feature>
<feature type="transmembrane region" description="Helical" evidence="14">
    <location>
        <begin position="1157"/>
        <end position="1179"/>
    </location>
</feature>
<dbReference type="SUPFAM" id="SSF53448">
    <property type="entry name" value="Nucleotide-diphospho-sugar transferases"/>
    <property type="match status" value="1"/>
</dbReference>
<feature type="transmembrane region" description="Helical" evidence="14">
    <location>
        <begin position="606"/>
        <end position="631"/>
    </location>
</feature>
<feature type="compositionally biased region" description="Polar residues" evidence="13">
    <location>
        <begin position="233"/>
        <end position="246"/>
    </location>
</feature>
<name>A0A8S4A2Z7_9EUPU</name>
<feature type="transmembrane region" description="Helical" evidence="14">
    <location>
        <begin position="1275"/>
        <end position="1298"/>
    </location>
</feature>
<keyword evidence="16" id="KW-1185">Reference proteome</keyword>
<feature type="region of interest" description="Disordered" evidence="13">
    <location>
        <begin position="173"/>
        <end position="194"/>
    </location>
</feature>
<dbReference type="EC" id="2.4.1.16" evidence="2"/>
<dbReference type="Proteomes" id="UP000678393">
    <property type="component" value="Unassembled WGS sequence"/>
</dbReference>
<evidence type="ECO:0000256" key="6">
    <source>
        <dbReference type="ARBA" id="ARBA00022692"/>
    </source>
</evidence>
<evidence type="ECO:0000256" key="13">
    <source>
        <dbReference type="SAM" id="MobiDB-lite"/>
    </source>
</evidence>
<evidence type="ECO:0000256" key="14">
    <source>
        <dbReference type="SAM" id="Phobius"/>
    </source>
</evidence>
<feature type="region of interest" description="Disordered" evidence="13">
    <location>
        <begin position="1371"/>
        <end position="1400"/>
    </location>
</feature>
<dbReference type="CDD" id="cd04190">
    <property type="entry name" value="Chitin_synth_C"/>
    <property type="match status" value="1"/>
</dbReference>
<dbReference type="InterPro" id="IPR004835">
    <property type="entry name" value="Chitin_synth"/>
</dbReference>
<gene>
    <name evidence="15" type="ORF">CUNI_LOCUS19014</name>
</gene>
<feature type="transmembrane region" description="Helical" evidence="14">
    <location>
        <begin position="1221"/>
        <end position="1243"/>
    </location>
</feature>
<organism evidence="15 16">
    <name type="scientific">Candidula unifasciata</name>
    <dbReference type="NCBI Taxonomy" id="100452"/>
    <lineage>
        <taxon>Eukaryota</taxon>
        <taxon>Metazoa</taxon>
        <taxon>Spiralia</taxon>
        <taxon>Lophotrochozoa</taxon>
        <taxon>Mollusca</taxon>
        <taxon>Gastropoda</taxon>
        <taxon>Heterobranchia</taxon>
        <taxon>Euthyneura</taxon>
        <taxon>Panpulmonata</taxon>
        <taxon>Eupulmonata</taxon>
        <taxon>Stylommatophora</taxon>
        <taxon>Helicina</taxon>
        <taxon>Helicoidea</taxon>
        <taxon>Geomitridae</taxon>
        <taxon>Candidula</taxon>
    </lineage>
</organism>
<dbReference type="EMBL" id="CAJHNH020006223">
    <property type="protein sequence ID" value="CAG5133456.1"/>
    <property type="molecule type" value="Genomic_DNA"/>
</dbReference>
<evidence type="ECO:0000256" key="7">
    <source>
        <dbReference type="ARBA" id="ARBA00022989"/>
    </source>
</evidence>
<feature type="transmembrane region" description="Helical" evidence="14">
    <location>
        <begin position="380"/>
        <end position="398"/>
    </location>
</feature>
<feature type="compositionally biased region" description="Polar residues" evidence="13">
    <location>
        <begin position="176"/>
        <end position="194"/>
    </location>
</feature>
<feature type="compositionally biased region" description="Basic residues" evidence="13">
    <location>
        <begin position="938"/>
        <end position="951"/>
    </location>
</feature>
<keyword evidence="4" id="KW-0328">Glycosyltransferase</keyword>
<evidence type="ECO:0000256" key="11">
    <source>
        <dbReference type="ARBA" id="ARBA00046329"/>
    </source>
</evidence>
<feature type="transmembrane region" description="Helical" evidence="14">
    <location>
        <begin position="480"/>
        <end position="501"/>
    </location>
</feature>
<dbReference type="OrthoDB" id="370884at2759"/>
<dbReference type="GO" id="GO:0005886">
    <property type="term" value="C:plasma membrane"/>
    <property type="evidence" value="ECO:0007669"/>
    <property type="project" value="UniProtKB-SubCell"/>
</dbReference>
<feature type="compositionally biased region" description="Basic and acidic residues" evidence="13">
    <location>
        <begin position="247"/>
        <end position="268"/>
    </location>
</feature>
<dbReference type="InterPro" id="IPR029044">
    <property type="entry name" value="Nucleotide-diphossugar_trans"/>
</dbReference>
<feature type="transmembrane region" description="Helical" evidence="14">
    <location>
        <begin position="1191"/>
        <end position="1209"/>
    </location>
</feature>
<keyword evidence="6 14" id="KW-0812">Transmembrane</keyword>
<evidence type="ECO:0000256" key="10">
    <source>
        <dbReference type="ARBA" id="ARBA00023180"/>
    </source>
</evidence>
<feature type="transmembrane region" description="Helical" evidence="14">
    <location>
        <begin position="1509"/>
        <end position="1532"/>
    </location>
</feature>
<comment type="similarity">
    <text evidence="11">Belongs to the chitin synthase family. Class IV subfamily.</text>
</comment>
<accession>A0A8S4A2Z7</accession>
<dbReference type="Pfam" id="PF03142">
    <property type="entry name" value="Chitin_synth_2"/>
    <property type="match status" value="1"/>
</dbReference>
<dbReference type="GO" id="GO:0006031">
    <property type="term" value="P:chitin biosynthetic process"/>
    <property type="evidence" value="ECO:0007669"/>
    <property type="project" value="TreeGrafter"/>
</dbReference>
<keyword evidence="5" id="KW-0808">Transferase</keyword>
<evidence type="ECO:0000256" key="1">
    <source>
        <dbReference type="ARBA" id="ARBA00004651"/>
    </source>
</evidence>
<feature type="transmembrane region" description="Helical" evidence="14">
    <location>
        <begin position="1470"/>
        <end position="1488"/>
    </location>
</feature>
<comment type="subcellular location">
    <subcellularLocation>
        <location evidence="1">Cell membrane</location>
        <topology evidence="1">Multi-pass membrane protein</topology>
    </subcellularLocation>
</comment>
<comment type="caution">
    <text evidence="15">The sequence shown here is derived from an EMBL/GenBank/DDBJ whole genome shotgun (WGS) entry which is preliminary data.</text>
</comment>
<evidence type="ECO:0000256" key="3">
    <source>
        <dbReference type="ARBA" id="ARBA00022475"/>
    </source>
</evidence>
<keyword evidence="3" id="KW-1003">Cell membrane</keyword>
<reference evidence="15" key="1">
    <citation type="submission" date="2021-04" db="EMBL/GenBank/DDBJ databases">
        <authorList>
            <consortium name="Molecular Ecology Group"/>
        </authorList>
    </citation>
    <scope>NUCLEOTIDE SEQUENCE</scope>
</reference>
<evidence type="ECO:0000256" key="9">
    <source>
        <dbReference type="ARBA" id="ARBA00023136"/>
    </source>
</evidence>
<dbReference type="GO" id="GO:0004100">
    <property type="term" value="F:chitin synthase activity"/>
    <property type="evidence" value="ECO:0007669"/>
    <property type="project" value="UniProtKB-EC"/>
</dbReference>
<evidence type="ECO:0000256" key="8">
    <source>
        <dbReference type="ARBA" id="ARBA00023054"/>
    </source>
</evidence>
<evidence type="ECO:0000256" key="2">
    <source>
        <dbReference type="ARBA" id="ARBA00012543"/>
    </source>
</evidence>
<feature type="transmembrane region" description="Helical" evidence="14">
    <location>
        <begin position="450"/>
        <end position="474"/>
    </location>
</feature>
<evidence type="ECO:0000313" key="16">
    <source>
        <dbReference type="Proteomes" id="UP000678393"/>
    </source>
</evidence>
<keyword evidence="8" id="KW-0175">Coiled coil</keyword>
<evidence type="ECO:0000313" key="15">
    <source>
        <dbReference type="EMBL" id="CAG5133456.1"/>
    </source>
</evidence>
<dbReference type="PANTHER" id="PTHR22914:SF42">
    <property type="entry name" value="CHITIN SYNTHASE"/>
    <property type="match status" value="1"/>
</dbReference>
<feature type="transmembrane region" description="Helical" evidence="14">
    <location>
        <begin position="1249"/>
        <end position="1268"/>
    </location>
</feature>
<proteinExistence type="inferred from homology"/>
<evidence type="ECO:0000256" key="12">
    <source>
        <dbReference type="ARBA" id="ARBA00048014"/>
    </source>
</evidence>
<feature type="compositionally biased region" description="Basic and acidic residues" evidence="13">
    <location>
        <begin position="1377"/>
        <end position="1391"/>
    </location>
</feature>
<feature type="region of interest" description="Disordered" evidence="13">
    <location>
        <begin position="226"/>
        <end position="289"/>
    </location>
</feature>
<sequence length="1706" mass="195769">MFSRSGERLSRSLADLLNADADERFLQLRHRYLSTASMNIPHINPAKSVDGHTEITEESFSDRTTHQSHIESPKPEITPAEVKAHSNNVNVYFKGQYKNRPGINSREDLPSRVYSECQDESAFGIYISTSSSDNSLVPPSRLYGTPYARPPSNNRIEIYTGQNQIQQTDFPAGAMAQSSHYNSKTRTSSPKQVNLPTYSERYGLLNSIFSKEAAKNVIRKPGKNFAAGESLDRSSSVPDLSQAPSENSKKAREQRPRSETGKPPDRRSSSPGLLRLNSQKHSHSMSNSACNLQPDYIEFESGISFETSTYKSKAADEEVASVTRLRKLAEHEDSMFDEKQEEEDEENPIWRPYDMFTVSERETDDDNKVFKEILKVIRSSLYVVFVGVILIGTVASRLSLHLLASDISQTVESRGRSVVQLMICMCAPMLYTWLKSFLKILFGGKEWPSLRTFAVVMFFELVSIYGMCLLVFKILPSTDIFRGITLTFGMFQIPSILKVIMLDKQHKCGFKPVLKTCAAVLAMLAQTGCLVYFMIMEYSVEKYDKVLTAHDYSKETGLDEVLLHEFKWELPVCLILFSFGWWENYASSDWSLFGRVKLKYKRWRHVLQRPVTFLVTPFKIALVVILGKYLAEADFSLFVWSKATKKSEAEFHGISYSLLYIQLGSAILCTYLAGLACKLHMQKAAFAFPLILSPPVSLVTVYLQCRYEPWLFLTPHFTAIFPDLNLTLRRRRQELRAGRFEHLSYVADEAGDHVHHEASAEESYVTPTIYVCATMWHETKREMTQLLKSLFRLDYGHCASKLAQARFNIRDPDYFDMEIHIIFDDAFELDVVHNKFVPNIFVRQFIGCMEDAASSVVKGFIIIPSPVKVATPYGGRLIWTMPGQTKMVIHMKDKNKIRHRKRWSQVMYLYYLLGFRLLGCGDGIDVMEKDKPEETHPHLRHRKKKGNQRRKGMTMPLKQLLMRVSPDEYEQTSENTFILTLDGDVDFKPESVKLLVDRMKKNKKVGAVCGRIHPIGSGPMVWYQQFEYAVGHWLQKAAEHVLGCVLCCPGCFSLFRGSAIMDDNVLQMYTTKPTEARHFIQFEQGEDRWLCTLLLQQGHRIDYSAGADALTFAPETFHEFFNQRRRWSPSTYANMMDLLASWRDTVKLNDNISRLYVLYQFILMVSSILAPSTVILMISSSYHSVLGLSNWWSFVLSVVPVGMYVVVCLTQKTDTQIKVGAVLTAMYTVIMMIATVGTVISIATENFSSPNVVFLSGLGIIFVMAAVLHPQEIYCLIFGAIYFLVIPSTFILLTIFYLCNLNNVSWGTREVPKKLTPEEEQVMKEAEEEKKKKKKSWNVFTSVGLMNILNELREIIRNIWGLRHDLQHNQDLNSENGETKVHSPTPLKEEQVEAPPKKKLPHEMPGFEVDHENPFWLDQAEMGSGPVDVLSSTETDFWKFLIKKYLYPLDENKEDKEKIANDLLDVRNNVVFIFIMLNFLWIVISLQLQASEDFLKDYYIIQKYEPMSLVFLSIFAMIIVTQFFGMIVHRWGTFLHLMSSTRIDWFLGKHSDEDFARFVVQEIHKHQNLEPVADYAESEEEDDTSLPTHLGEEVEDDDVYSLSSSVRSEYVNQVGPVMVWPRDWSNQPSNPGHFPQYENILNHKLGRLQQQLNRVGHSNRGNTHLSRQLSRKETKFFHGWSSRDTNMRNRFIQQNLQAPQHSVSIE</sequence>
<feature type="transmembrane region" description="Helical" evidence="14">
    <location>
        <begin position="651"/>
        <end position="673"/>
    </location>
</feature>
<keyword evidence="10" id="KW-0325">Glycoprotein</keyword>
<evidence type="ECO:0000256" key="4">
    <source>
        <dbReference type="ARBA" id="ARBA00022676"/>
    </source>
</evidence>
<dbReference type="FunFam" id="3.90.550.10:FF:000139">
    <property type="entry name" value="Chitin synthase 8"/>
    <property type="match status" value="1"/>
</dbReference>
<protein>
    <recommendedName>
        <fullName evidence="2">chitin synthase</fullName>
        <ecNumber evidence="2">2.4.1.16</ecNumber>
    </recommendedName>
</protein>
<feature type="transmembrane region" description="Helical" evidence="14">
    <location>
        <begin position="513"/>
        <end position="535"/>
    </location>
</feature>
<comment type="catalytic activity">
    <reaction evidence="12">
        <text>[(1-&gt;4)-N-acetyl-beta-D-glucosaminyl](n) + UDP-N-acetyl-alpha-D-glucosamine = [(1-&gt;4)-N-acetyl-beta-D-glucosaminyl](n+1) + UDP + H(+)</text>
        <dbReference type="Rhea" id="RHEA:16637"/>
        <dbReference type="Rhea" id="RHEA-COMP:9593"/>
        <dbReference type="Rhea" id="RHEA-COMP:9595"/>
        <dbReference type="ChEBI" id="CHEBI:15378"/>
        <dbReference type="ChEBI" id="CHEBI:17029"/>
        <dbReference type="ChEBI" id="CHEBI:57705"/>
        <dbReference type="ChEBI" id="CHEBI:58223"/>
        <dbReference type="EC" id="2.4.1.16"/>
    </reaction>
</comment>
<keyword evidence="7 14" id="KW-1133">Transmembrane helix</keyword>
<evidence type="ECO:0000256" key="5">
    <source>
        <dbReference type="ARBA" id="ARBA00022679"/>
    </source>
</evidence>
<keyword evidence="9 14" id="KW-0472">Membrane</keyword>
<dbReference type="PANTHER" id="PTHR22914">
    <property type="entry name" value="CHITIN SYNTHASE"/>
    <property type="match status" value="1"/>
</dbReference>